<keyword evidence="6" id="KW-0677">Repeat</keyword>
<evidence type="ECO:0000256" key="11">
    <source>
        <dbReference type="SAM" id="SignalP"/>
    </source>
</evidence>
<proteinExistence type="inferred from homology"/>
<dbReference type="InterPro" id="IPR011989">
    <property type="entry name" value="ARM-like"/>
</dbReference>
<evidence type="ECO:0000313" key="17">
    <source>
        <dbReference type="Proteomes" id="UP000298416"/>
    </source>
</evidence>
<comment type="pathway">
    <text evidence="2">Protein modification; protein ubiquitination.</text>
</comment>
<dbReference type="GO" id="GO:0051301">
    <property type="term" value="P:cell division"/>
    <property type="evidence" value="ECO:0007669"/>
    <property type="project" value="UniProtKB-KW"/>
</dbReference>
<dbReference type="FunFam" id="1.25.10.10:FF:000338">
    <property type="entry name" value="Anaphase-promoting complex subunit 1"/>
    <property type="match status" value="1"/>
</dbReference>
<dbReference type="PANTHER" id="PTHR12827">
    <property type="entry name" value="MEIOTIC CHECKPOINT REGULATOR TSG24 FAMILY MEMBER"/>
    <property type="match status" value="1"/>
</dbReference>
<protein>
    <recommendedName>
        <fullName evidence="4">Anaphase-promoting complex subunit 1</fullName>
    </recommendedName>
</protein>
<gene>
    <name evidence="16" type="ORF">SASPL_120663</name>
</gene>
<accession>A0A8X8XSW8</accession>
<dbReference type="Pfam" id="PF21282">
    <property type="entry name" value="APC1_3rd"/>
    <property type="match status" value="1"/>
</dbReference>
<dbReference type="GO" id="GO:0031145">
    <property type="term" value="P:anaphase-promoting complex-dependent catabolic process"/>
    <property type="evidence" value="ECO:0007669"/>
    <property type="project" value="TreeGrafter"/>
</dbReference>
<feature type="chain" id="PRO_5036469861" description="Anaphase-promoting complex subunit 1" evidence="11">
    <location>
        <begin position="20"/>
        <end position="1876"/>
    </location>
</feature>
<comment type="caution">
    <text evidence="16">The sequence shown here is derived from an EMBL/GenBank/DDBJ whole genome shotgun (WGS) entry which is preliminary data.</text>
</comment>
<dbReference type="InterPro" id="IPR041221">
    <property type="entry name" value="APC1_C"/>
</dbReference>
<organism evidence="16">
    <name type="scientific">Salvia splendens</name>
    <name type="common">Scarlet sage</name>
    <dbReference type="NCBI Taxonomy" id="180675"/>
    <lineage>
        <taxon>Eukaryota</taxon>
        <taxon>Viridiplantae</taxon>
        <taxon>Streptophyta</taxon>
        <taxon>Embryophyta</taxon>
        <taxon>Tracheophyta</taxon>
        <taxon>Spermatophyta</taxon>
        <taxon>Magnoliopsida</taxon>
        <taxon>eudicotyledons</taxon>
        <taxon>Gunneridae</taxon>
        <taxon>Pentapetalae</taxon>
        <taxon>asterids</taxon>
        <taxon>lamiids</taxon>
        <taxon>Lamiales</taxon>
        <taxon>Lamiaceae</taxon>
        <taxon>Nepetoideae</taxon>
        <taxon>Mentheae</taxon>
        <taxon>Salviinae</taxon>
        <taxon>Salvia</taxon>
        <taxon>Salvia subgen. Calosphace</taxon>
        <taxon>core Calosphace</taxon>
    </lineage>
</organism>
<evidence type="ECO:0000259" key="14">
    <source>
        <dbReference type="Pfam" id="PF20518"/>
    </source>
</evidence>
<feature type="domain" description="Anaphase-promoting complex subunit 1 beta-sandwich" evidence="15">
    <location>
        <begin position="1513"/>
        <end position="1576"/>
    </location>
</feature>
<evidence type="ECO:0000256" key="4">
    <source>
        <dbReference type="ARBA" id="ARBA00016070"/>
    </source>
</evidence>
<dbReference type="FunFam" id="1.25.10.10:FF:000211">
    <property type="entry name" value="Anaphase-promoting complex subunit 1"/>
    <property type="match status" value="1"/>
</dbReference>
<keyword evidence="9" id="KW-0539">Nucleus</keyword>
<dbReference type="Gene3D" id="1.25.10.10">
    <property type="entry name" value="Leucine-rich Repeat Variant"/>
    <property type="match status" value="2"/>
</dbReference>
<dbReference type="Pfam" id="PF12859">
    <property type="entry name" value="ANAPC1"/>
    <property type="match status" value="2"/>
</dbReference>
<dbReference type="Proteomes" id="UP000298416">
    <property type="component" value="Unassembled WGS sequence"/>
</dbReference>
<evidence type="ECO:0000256" key="9">
    <source>
        <dbReference type="ARBA" id="ARBA00023242"/>
    </source>
</evidence>
<feature type="signal peptide" evidence="11">
    <location>
        <begin position="1"/>
        <end position="19"/>
    </location>
</feature>
<evidence type="ECO:0000313" key="16">
    <source>
        <dbReference type="EMBL" id="KAG6418459.1"/>
    </source>
</evidence>
<dbReference type="GO" id="GO:0060090">
    <property type="term" value="F:molecular adaptor activity"/>
    <property type="evidence" value="ECO:0007669"/>
    <property type="project" value="TreeGrafter"/>
</dbReference>
<evidence type="ECO:0000256" key="8">
    <source>
        <dbReference type="ARBA" id="ARBA00022786"/>
    </source>
</evidence>
<evidence type="ECO:0000256" key="6">
    <source>
        <dbReference type="ARBA" id="ARBA00022737"/>
    </source>
</evidence>
<keyword evidence="8" id="KW-0833">Ubl conjugation pathway</keyword>
<evidence type="ECO:0000259" key="12">
    <source>
        <dbReference type="Pfam" id="PF12859"/>
    </source>
</evidence>
<keyword evidence="5" id="KW-0132">Cell division</keyword>
<dbReference type="EMBL" id="PNBA02000007">
    <property type="protein sequence ID" value="KAG6418459.1"/>
    <property type="molecule type" value="Genomic_DNA"/>
</dbReference>
<evidence type="ECO:0000256" key="3">
    <source>
        <dbReference type="ARBA" id="ARBA00010547"/>
    </source>
</evidence>
<dbReference type="InterPro" id="IPR002015">
    <property type="entry name" value="Proteasome/cyclosome_rpt"/>
</dbReference>
<feature type="domain" description="Anaphase-promoting complex subunit 1 middle" evidence="14">
    <location>
        <begin position="542"/>
        <end position="803"/>
    </location>
</feature>
<keyword evidence="11" id="KW-0732">Signal</keyword>
<evidence type="ECO:0000256" key="5">
    <source>
        <dbReference type="ARBA" id="ARBA00022618"/>
    </source>
</evidence>
<reference evidence="16" key="2">
    <citation type="submission" date="2020-08" db="EMBL/GenBank/DDBJ databases">
        <title>Plant Genome Project.</title>
        <authorList>
            <person name="Zhang R.-G."/>
        </authorList>
    </citation>
    <scope>NUCLEOTIDE SEQUENCE</scope>
    <source>
        <strain evidence="16">Huo1</strain>
        <tissue evidence="16">Leaf</tissue>
    </source>
</reference>
<name>A0A8X8XSW8_SALSN</name>
<evidence type="ECO:0000256" key="1">
    <source>
        <dbReference type="ARBA" id="ARBA00004123"/>
    </source>
</evidence>
<feature type="domain" description="Anaphase-promoting complex subunit 1 C-terminal" evidence="13">
    <location>
        <begin position="1647"/>
        <end position="1826"/>
    </location>
</feature>
<keyword evidence="17" id="KW-1185">Reference proteome</keyword>
<evidence type="ECO:0000259" key="13">
    <source>
        <dbReference type="Pfam" id="PF18122"/>
    </source>
</evidence>
<dbReference type="Pfam" id="PF18122">
    <property type="entry name" value="APC1_C"/>
    <property type="match status" value="1"/>
</dbReference>
<evidence type="ECO:0000256" key="2">
    <source>
        <dbReference type="ARBA" id="ARBA00004906"/>
    </source>
</evidence>
<reference evidence="16" key="1">
    <citation type="submission" date="2018-01" db="EMBL/GenBank/DDBJ databases">
        <authorList>
            <person name="Mao J.F."/>
        </authorList>
    </citation>
    <scope>NUCLEOTIDE SEQUENCE</scope>
    <source>
        <strain evidence="16">Huo1</strain>
        <tissue evidence="16">Leaf</tissue>
    </source>
</reference>
<dbReference type="PANTHER" id="PTHR12827:SF3">
    <property type="entry name" value="ANAPHASE-PROMOTING COMPLEX SUBUNIT 1"/>
    <property type="match status" value="1"/>
</dbReference>
<evidence type="ECO:0000256" key="7">
    <source>
        <dbReference type="ARBA" id="ARBA00022776"/>
    </source>
</evidence>
<comment type="similarity">
    <text evidence="3">Belongs to the APC1 family.</text>
</comment>
<comment type="subcellular location">
    <subcellularLocation>
        <location evidence="1">Nucleus</location>
    </subcellularLocation>
</comment>
<dbReference type="Pfam" id="PF01851">
    <property type="entry name" value="PC_rep"/>
    <property type="match status" value="1"/>
</dbReference>
<dbReference type="Pfam" id="PF20518">
    <property type="entry name" value="Apc1_MidN"/>
    <property type="match status" value="1"/>
</dbReference>
<dbReference type="InterPro" id="IPR046794">
    <property type="entry name" value="Apc1_MidN"/>
</dbReference>
<dbReference type="GO" id="GO:0005680">
    <property type="term" value="C:anaphase-promoting complex"/>
    <property type="evidence" value="ECO:0007669"/>
    <property type="project" value="InterPro"/>
</dbReference>
<dbReference type="InterPro" id="IPR048971">
    <property type="entry name" value="Apc1_3rd"/>
</dbReference>
<dbReference type="GO" id="GO:0007091">
    <property type="term" value="P:metaphase/anaphase transition of mitotic cell cycle"/>
    <property type="evidence" value="ECO:0007669"/>
    <property type="project" value="TreeGrafter"/>
</dbReference>
<dbReference type="InterPro" id="IPR024990">
    <property type="entry name" value="Apc1"/>
</dbReference>
<dbReference type="InterPro" id="IPR049255">
    <property type="entry name" value="Apc1_N"/>
</dbReference>
<evidence type="ECO:0000259" key="15">
    <source>
        <dbReference type="Pfam" id="PF21282"/>
    </source>
</evidence>
<keyword evidence="10" id="KW-0131">Cell cycle</keyword>
<keyword evidence="7" id="KW-0498">Mitosis</keyword>
<feature type="domain" description="Anaphase-promoting complex subunit 1 N-terminal" evidence="12">
    <location>
        <begin position="56"/>
        <end position="280"/>
    </location>
</feature>
<dbReference type="GO" id="GO:0070979">
    <property type="term" value="P:protein K11-linked ubiquitination"/>
    <property type="evidence" value="ECO:0007669"/>
    <property type="project" value="TreeGrafter"/>
</dbReference>
<evidence type="ECO:0000256" key="10">
    <source>
        <dbReference type="ARBA" id="ARBA00023306"/>
    </source>
</evidence>
<sequence>MLGFACSFKLLLCIISVATMPRDGVRELTVLSEFRPFGLTAEALDGGSPSGDDDGDYHFFLFDPQVAKQRDEAVEVEDASSSDHELFVRGNRIIWSAGSRVYKRFTLPSKVIKVIEVCWSRMSDMYEALLCVLQVDRLTIYGIAGEEVSVPLPYAITSIWSLPFGLLLQRASEGSLLSNISLSSSNPFLSARDAFRQKRDIYTPTHMFDYCTRSDGTSMSSHIILKDPLEDPQITYIEERGKLNLMWEFDERTIWTSDCLPLMVSYNKGKMQHSLWVVEVNGSNLQVVNPKSSDLISPLKSTKHYFRRIWQGKGSHTPASKVFLAVDDDCTPIICFLLLEQKKLLSLQLQSLEVNNETVYDIKPDMSWCISAIAAAAVAVTRPKVKVGQLPHRDVITLTPANTLLLYCGKQCLCKYVMPSPLVIAQLLGGGDLSGVNNTLDDLKIVELAEAVEGRINIVFNNGKNYRCTLRRSPSSSLTSECIAAMAEGLNPSLYKYFLGLLWGGDDSTYLAKADLCADSEWESFCNVITKLCQNPIRNSQLSHSSWEFLVKSKYNQQYLRSNYIAGAFPGLLSNSKESDSSAVIANHTENAEEAFCMKLLTETLYSLHAVYETLKLDNLRKRDLGLLVVLLYDIASFLHEPSYMDHYKRDFPMLLKDFVTSQFLPASKTPPSLFRWLENCLQHGCASASICDIPLLVCRTGTSVVNWARKIISFYSLLCGAEQAGKSLSTGVTCNIAPGLYHTREELTVLGMVGEKFGLHHLDLLPAGVSLPLRHAIDKCRESPPANWPVAAYVLLGREDLALLHLRDTTKYSELDCTRSNLILGSTPYMLPLHPVTIPSSVSDTLEMDNLKLEDIDNFEGPVIDGMEHIFNSSTQLRYGRDLRLNEVRRLLCSARPVVIQTPVNPTASDQDFQQVRPHGSIEIIHLLIVVVQLALSSISYTLNSPEDHDLNTQLWHLAQRTTALPFGRGAFTLGTICTLLTEALAVPKLVLAGRLPAQQNATVNLDPNVRNIQELKSWPEFHNAVAAGLRLSPLQGKMSRTWILYNKPDEPNVTHAGLLLALGLHGHLRVLTITDIFQYYSQEHESTTVGLMIGLAASYRGTMQPSISKSLYVHLPARHPSSFPELELPTLIQSAALISVGLLYEGSAHPQTMQILLSEIGRRSGGDNVHEREGYAVSAGFALGLVALGRGQDAIGSINTLVDRLFHYIGGKELHNDGLFSSSADEYNRSAGQIADGNVVNIDVTAPGAIIALALMYLKTESELIVSRLSIPQTKFELQYIRPDFILLRVISRNLILWTRIQPSENWIQSQIPEVVKNGVSGLGNKTDDVYEMDAEAFVQAYVNIIVGACISLGLRFAGTRDGNAQELLYKYAVYFLNEIKPVCTSNSNDLPKGLSVYVDRGTLETYLHLIVLSLCVVMAGSGHLQTFRFLKFLRSRNSADGHAGFGTQMAVSLASGFLFIGGGMWTFSTGNCSIAALLITLYPHLPTGPNDNRCHLQAFRHLYVLATEARWIQTVDVDTGLPVYVPLEITNKETDLYSETSFCEVTPCSLPERAILKSVRVCGPRYWPQLIELCPKEKPWWNSGENHHPFNSGVLYVKRKVGACSYVDDPIGSQSLLSRAMHKMSALSQPKSCLPTTDAIPVDQLVSTFSSDPSLIAFAHLFCDSSWSNRQVCIKFFTHQMLIFELDFQDFCQQVLFECVSKDRPALLQVYLSLYATIGHIVDSVVSGTYIIGDSLSLSSLKIALAYYEALSKGRLTTSRGEIMQSTFLGSLKKRVEDILNFSTDLNADICEYALSGKWPTGNYPVAKSSITLSWYLQWYNVPSPLDIKRAEESIKCAKTSPSIPLLRVVFPTTHVVALDAINRFLTSSPVKG</sequence>
<feature type="domain" description="Anaphase-promoting complex subunit 1 N-terminal" evidence="12">
    <location>
        <begin position="316"/>
        <end position="529"/>
    </location>
</feature>